<dbReference type="GO" id="GO:0005886">
    <property type="term" value="C:plasma membrane"/>
    <property type="evidence" value="ECO:0007669"/>
    <property type="project" value="UniProtKB-SubCell"/>
</dbReference>
<comment type="similarity">
    <text evidence="2">Belongs to the cation transport ATPase (P-type) (TC 3.A.3) family. Type IIA subfamily.</text>
</comment>
<dbReference type="FunFam" id="2.70.150.10:FF:000160">
    <property type="entry name" value="Sarcoplasmic/endoplasmic reticulum calcium ATPase 1"/>
    <property type="match status" value="1"/>
</dbReference>
<dbReference type="InterPro" id="IPR023299">
    <property type="entry name" value="ATPase_P-typ_cyto_dom_N"/>
</dbReference>
<dbReference type="SMART" id="SM00831">
    <property type="entry name" value="Cation_ATPase_N"/>
    <property type="match status" value="1"/>
</dbReference>
<dbReference type="InterPro" id="IPR008250">
    <property type="entry name" value="ATPase_P-typ_transduc_dom_A_sf"/>
</dbReference>
<comment type="subcellular location">
    <subcellularLocation>
        <location evidence="1">Cell membrane</location>
        <topology evidence="1">Multi-pass membrane protein</topology>
    </subcellularLocation>
</comment>
<keyword evidence="7" id="KW-0067">ATP-binding</keyword>
<evidence type="ECO:0000256" key="9">
    <source>
        <dbReference type="ARBA" id="ARBA00022967"/>
    </source>
</evidence>
<comment type="caution">
    <text evidence="14">The sequence shown here is derived from an EMBL/GenBank/DDBJ whole genome shotgun (WGS) entry which is preliminary data.</text>
</comment>
<dbReference type="InterPro" id="IPR059000">
    <property type="entry name" value="ATPase_P-type_domA"/>
</dbReference>
<evidence type="ECO:0000256" key="10">
    <source>
        <dbReference type="ARBA" id="ARBA00022989"/>
    </source>
</evidence>
<feature type="transmembrane region" description="Helical" evidence="12">
    <location>
        <begin position="57"/>
        <end position="73"/>
    </location>
</feature>
<keyword evidence="6" id="KW-0547">Nucleotide-binding</keyword>
<keyword evidence="11 12" id="KW-0472">Membrane</keyword>
<dbReference type="InterPro" id="IPR023214">
    <property type="entry name" value="HAD_sf"/>
</dbReference>
<feature type="transmembrane region" description="Helical" evidence="12">
    <location>
        <begin position="771"/>
        <end position="789"/>
    </location>
</feature>
<reference evidence="14 15" key="1">
    <citation type="journal article" date="2015" name="Nature">
        <title>rRNA introns, odd ribosomes, and small enigmatic genomes across a large radiation of phyla.</title>
        <authorList>
            <person name="Brown C.T."/>
            <person name="Hug L.A."/>
            <person name="Thomas B.C."/>
            <person name="Sharon I."/>
            <person name="Castelle C.J."/>
            <person name="Singh A."/>
            <person name="Wilkins M.J."/>
            <person name="Williams K.H."/>
            <person name="Banfield J.F."/>
        </authorList>
    </citation>
    <scope>NUCLEOTIDE SEQUENCE [LARGE SCALE GENOMIC DNA]</scope>
</reference>
<dbReference type="InterPro" id="IPR004014">
    <property type="entry name" value="ATPase_P-typ_cation-transptr_N"/>
</dbReference>
<dbReference type="NCBIfam" id="TIGR01494">
    <property type="entry name" value="ATPase_P-type"/>
    <property type="match status" value="2"/>
</dbReference>
<feature type="transmembrane region" description="Helical" evidence="12">
    <location>
        <begin position="801"/>
        <end position="818"/>
    </location>
</feature>
<dbReference type="Pfam" id="PF13246">
    <property type="entry name" value="Cation_ATPase"/>
    <property type="match status" value="1"/>
</dbReference>
<keyword evidence="8" id="KW-0460">Magnesium</keyword>
<dbReference type="InterPro" id="IPR018303">
    <property type="entry name" value="ATPase_P-typ_P_site"/>
</dbReference>
<dbReference type="STRING" id="1618350.UR67_C0002G0023"/>
<proteinExistence type="inferred from homology"/>
<evidence type="ECO:0000256" key="1">
    <source>
        <dbReference type="ARBA" id="ARBA00004651"/>
    </source>
</evidence>
<evidence type="ECO:0000256" key="2">
    <source>
        <dbReference type="ARBA" id="ARBA00005675"/>
    </source>
</evidence>
<dbReference type="Proteomes" id="UP000034581">
    <property type="component" value="Unassembled WGS sequence"/>
</dbReference>
<dbReference type="Gene3D" id="3.40.50.1000">
    <property type="entry name" value="HAD superfamily/HAD-like"/>
    <property type="match status" value="1"/>
</dbReference>
<dbReference type="PRINTS" id="PR00120">
    <property type="entry name" value="HATPASE"/>
</dbReference>
<evidence type="ECO:0000256" key="7">
    <source>
        <dbReference type="ARBA" id="ARBA00022840"/>
    </source>
</evidence>
<evidence type="ECO:0000313" key="14">
    <source>
        <dbReference type="EMBL" id="KKP69903.1"/>
    </source>
</evidence>
<dbReference type="SUPFAM" id="SSF56784">
    <property type="entry name" value="HAD-like"/>
    <property type="match status" value="1"/>
</dbReference>
<evidence type="ECO:0000256" key="4">
    <source>
        <dbReference type="ARBA" id="ARBA00022553"/>
    </source>
</evidence>
<dbReference type="InterPro" id="IPR001757">
    <property type="entry name" value="P_typ_ATPase"/>
</dbReference>
<dbReference type="Gene3D" id="2.70.150.10">
    <property type="entry name" value="Calcium-transporting ATPase, cytoplasmic transduction domain A"/>
    <property type="match status" value="1"/>
</dbReference>
<dbReference type="Gene3D" id="3.40.1110.10">
    <property type="entry name" value="Calcium-transporting ATPase, cytoplasmic domain N"/>
    <property type="match status" value="1"/>
</dbReference>
<evidence type="ECO:0000256" key="3">
    <source>
        <dbReference type="ARBA" id="ARBA00022475"/>
    </source>
</evidence>
<organism evidence="14 15">
    <name type="scientific">candidate division CPR3 bacterium GW2011_GWF2_35_18</name>
    <dbReference type="NCBI Taxonomy" id="1618350"/>
    <lineage>
        <taxon>Bacteria</taxon>
        <taxon>Bacteria division CPR3</taxon>
    </lineage>
</organism>
<dbReference type="FunFam" id="3.40.50.1000:FF:000001">
    <property type="entry name" value="Phospholipid-transporting ATPase IC"/>
    <property type="match status" value="1"/>
</dbReference>
<dbReference type="InterPro" id="IPR050510">
    <property type="entry name" value="Cation_transp_ATPase_P-type"/>
</dbReference>
<dbReference type="Pfam" id="PF00689">
    <property type="entry name" value="Cation_ATPase_C"/>
    <property type="match status" value="1"/>
</dbReference>
<evidence type="ECO:0000256" key="6">
    <source>
        <dbReference type="ARBA" id="ARBA00022741"/>
    </source>
</evidence>
<feature type="transmembrane region" description="Helical" evidence="12">
    <location>
        <begin position="728"/>
        <end position="746"/>
    </location>
</feature>
<feature type="domain" description="Cation-transporting P-type ATPase N-terminal" evidence="13">
    <location>
        <begin position="1"/>
        <end position="74"/>
    </location>
</feature>
<gene>
    <name evidence="14" type="ORF">UR67_C0002G0023</name>
</gene>
<dbReference type="AlphaFoldDB" id="A0A0G0BKE0"/>
<keyword evidence="3" id="KW-1003">Cell membrane</keyword>
<dbReference type="PRINTS" id="PR00119">
    <property type="entry name" value="CATATPASE"/>
</dbReference>
<accession>A0A0G0BKE0</accession>
<dbReference type="SUPFAM" id="SSF81653">
    <property type="entry name" value="Calcium ATPase, transduction domain A"/>
    <property type="match status" value="1"/>
</dbReference>
<dbReference type="SFLD" id="SFLDG00002">
    <property type="entry name" value="C1.7:_P-type_atpase_like"/>
    <property type="match status" value="1"/>
</dbReference>
<dbReference type="InterPro" id="IPR006068">
    <property type="entry name" value="ATPase_P-typ_cation-transptr_C"/>
</dbReference>
<sequence length="900" mass="99522">MFHTLSISESLKNLESTQNGLSNLEADKRLKKFGKNELQEPPKDPLWKKFLAQFKDFLIIILIGAVIISAVLGEFVDAIAILVILLINAILGFVQEYRAEQALEALKKMSGLSAKVMREGRVEKIPVSQVVQGDVFILETGDKVPADARIIESINLKVSESILTGESDALHKNTESLGKDIVHLGDMRNIVFKDTIIMFGRGKAVAYATGMNTEVGKIANKLLSTESTPSPLSLEIDKTGKNIAIAVLAICAVVFAIGFFMKTTGVLEIFLTAISLAVAAIPEGLPAVVTIVLAIGIKRLAQQKAIIKKLHAVETLGSTTHICSDKTGTLTQNSMMVTDIWLPTNNYTVTGTKYEPQGTFLKSGKELKEIQTDEDLKTILKIGALNNDAEIRFDENQKKWKLFGDPTEGALIVVAMKAGLKIEELNLTAPRVSEIPFSSEKAMMTTIHQKGEEYIAYIKGAPEKILALCSYIQEDKKIRELTVKERKEIELYVSKMNKQALRTLGFAYKKVTKNQSRNPMEHDNEIEKNLVFVGLMGQKDPLRPEVFDAIEKCKLAGIRPIMITGDHFLTAYAIGKELKMIENEEEVLNGEELSKLSNDELREKLRTVSVFARVLPKDKLRIIEVLKEDKDKVIAVTGDGVNDSLAIKSADIGIAMGIEGTDVTREVADMILQDDNFATIVNAVRQGRVIFANLVKFIRYLISCNISEVMVVLLAVIVGLPLPLLPIQLLWVNLITDGFPALALGVDPPEKGVMNRPPRNLNEGILSPRRWLEILLEGTVMGLAVFFVFTQTDHQANLEMARTATFITLCIVQLLHALSNRSETLSIFSLGLFSNKALIFAIVGSFLLQMIVVYTPIGEFIFKAVPLPFNEWVMILAASFVPFIGVEMVKMVKRKSMEAI</sequence>
<protein>
    <submittedName>
        <fullName evidence="14">Calcium-translocating P-type ATPase, PMCA-type</fullName>
    </submittedName>
</protein>
<dbReference type="PANTHER" id="PTHR43294">
    <property type="entry name" value="SODIUM/POTASSIUM-TRANSPORTING ATPASE SUBUNIT ALPHA"/>
    <property type="match status" value="1"/>
</dbReference>
<evidence type="ECO:0000259" key="13">
    <source>
        <dbReference type="SMART" id="SM00831"/>
    </source>
</evidence>
<dbReference type="EMBL" id="LBQB01000002">
    <property type="protein sequence ID" value="KKP69903.1"/>
    <property type="molecule type" value="Genomic_DNA"/>
</dbReference>
<dbReference type="PANTHER" id="PTHR43294:SF21">
    <property type="entry name" value="CATION TRANSPORTING ATPASE"/>
    <property type="match status" value="1"/>
</dbReference>
<dbReference type="SFLD" id="SFLDF00027">
    <property type="entry name" value="p-type_atpase"/>
    <property type="match status" value="1"/>
</dbReference>
<feature type="transmembrane region" description="Helical" evidence="12">
    <location>
        <begin position="869"/>
        <end position="889"/>
    </location>
</feature>
<dbReference type="GO" id="GO:0016887">
    <property type="term" value="F:ATP hydrolysis activity"/>
    <property type="evidence" value="ECO:0007669"/>
    <property type="project" value="InterPro"/>
</dbReference>
<dbReference type="SFLD" id="SFLDS00003">
    <property type="entry name" value="Haloacid_Dehalogenase"/>
    <property type="match status" value="1"/>
</dbReference>
<evidence type="ECO:0000256" key="8">
    <source>
        <dbReference type="ARBA" id="ARBA00022842"/>
    </source>
</evidence>
<dbReference type="SUPFAM" id="SSF81660">
    <property type="entry name" value="Metal cation-transporting ATPase, ATP-binding domain N"/>
    <property type="match status" value="1"/>
</dbReference>
<dbReference type="InterPro" id="IPR036412">
    <property type="entry name" value="HAD-like_sf"/>
</dbReference>
<dbReference type="Pfam" id="PF00122">
    <property type="entry name" value="E1-E2_ATPase"/>
    <property type="match status" value="1"/>
</dbReference>
<dbReference type="GO" id="GO:0005524">
    <property type="term" value="F:ATP binding"/>
    <property type="evidence" value="ECO:0007669"/>
    <property type="project" value="UniProtKB-KW"/>
</dbReference>
<evidence type="ECO:0000256" key="11">
    <source>
        <dbReference type="ARBA" id="ARBA00023136"/>
    </source>
</evidence>
<dbReference type="InterPro" id="IPR023298">
    <property type="entry name" value="ATPase_P-typ_TM_dom_sf"/>
</dbReference>
<dbReference type="Gene3D" id="1.20.1110.10">
    <property type="entry name" value="Calcium-transporting ATPase, transmembrane domain"/>
    <property type="match status" value="1"/>
</dbReference>
<evidence type="ECO:0000256" key="5">
    <source>
        <dbReference type="ARBA" id="ARBA00022692"/>
    </source>
</evidence>
<name>A0A0G0BKE0_UNCC3</name>
<feature type="transmembrane region" description="Helical" evidence="12">
    <location>
        <begin position="273"/>
        <end position="297"/>
    </location>
</feature>
<feature type="transmembrane region" description="Helical" evidence="12">
    <location>
        <begin position="697"/>
        <end position="722"/>
    </location>
</feature>
<evidence type="ECO:0000313" key="15">
    <source>
        <dbReference type="Proteomes" id="UP000034581"/>
    </source>
</evidence>
<evidence type="ECO:0000256" key="12">
    <source>
        <dbReference type="SAM" id="Phobius"/>
    </source>
</evidence>
<keyword evidence="5 12" id="KW-0812">Transmembrane</keyword>
<feature type="transmembrane region" description="Helical" evidence="12">
    <location>
        <begin position="243"/>
        <end position="261"/>
    </location>
</feature>
<keyword evidence="9" id="KW-1278">Translocase</keyword>
<dbReference type="PROSITE" id="PS00154">
    <property type="entry name" value="ATPASE_E1_E2"/>
    <property type="match status" value="1"/>
</dbReference>
<keyword evidence="4" id="KW-0597">Phosphoprotein</keyword>
<keyword evidence="10 12" id="KW-1133">Transmembrane helix</keyword>
<dbReference type="SUPFAM" id="SSF81665">
    <property type="entry name" value="Calcium ATPase, transmembrane domain M"/>
    <property type="match status" value="1"/>
</dbReference>
<dbReference type="InterPro" id="IPR044492">
    <property type="entry name" value="P_typ_ATPase_HD_dom"/>
</dbReference>
<dbReference type="Pfam" id="PF00690">
    <property type="entry name" value="Cation_ATPase_N"/>
    <property type="match status" value="1"/>
</dbReference>
<feature type="transmembrane region" description="Helical" evidence="12">
    <location>
        <begin position="838"/>
        <end position="857"/>
    </location>
</feature>